<gene>
    <name evidence="5" type="ORF">ABI_35720</name>
</gene>
<keyword evidence="4" id="KW-0804">Transcription</keyword>
<dbReference type="Pfam" id="PF03965">
    <property type="entry name" value="Penicillinase_R"/>
    <property type="match status" value="1"/>
</dbReference>
<sequence length="88" mass="9695">MGYTTALKTMQIMTEKGLVTRTEAGKAHIYHAAMAEADMQGQLLRDLSEKLFSGSTALLAMHALSMQPTSDEELQLIKALIERKRGQS</sequence>
<evidence type="ECO:0000256" key="1">
    <source>
        <dbReference type="ARBA" id="ARBA00011046"/>
    </source>
</evidence>
<evidence type="ECO:0000313" key="6">
    <source>
        <dbReference type="Proteomes" id="UP000006512"/>
    </source>
</evidence>
<reference evidence="6" key="1">
    <citation type="submission" date="2011-03" db="EMBL/GenBank/DDBJ databases">
        <title>Draft genome sequence of Brevundimonas diminuta.</title>
        <authorList>
            <person name="Brown P.J.B."/>
            <person name="Buechlein A."/>
            <person name="Hemmerich C."/>
            <person name="Brun Y.V."/>
        </authorList>
    </citation>
    <scope>NUCLEOTIDE SEQUENCE [LARGE SCALE GENOMIC DNA]</scope>
    <source>
        <strain evidence="6">C19</strain>
    </source>
</reference>
<accession>F4QQR1</accession>
<dbReference type="InterPro" id="IPR036388">
    <property type="entry name" value="WH-like_DNA-bd_sf"/>
</dbReference>
<proteinExistence type="inferred from homology"/>
<dbReference type="EMBL" id="GL883079">
    <property type="protein sequence ID" value="EGF90548.1"/>
    <property type="molecule type" value="Genomic_DNA"/>
</dbReference>
<keyword evidence="2" id="KW-0805">Transcription regulation</keyword>
<dbReference type="SUPFAM" id="SSF46785">
    <property type="entry name" value="Winged helix' DNA-binding domain"/>
    <property type="match status" value="1"/>
</dbReference>
<dbReference type="eggNOG" id="COG3682">
    <property type="taxonomic scope" value="Bacteria"/>
</dbReference>
<evidence type="ECO:0000256" key="2">
    <source>
        <dbReference type="ARBA" id="ARBA00023015"/>
    </source>
</evidence>
<keyword evidence="6" id="KW-1185">Reference proteome</keyword>
<dbReference type="GO" id="GO:0045892">
    <property type="term" value="P:negative regulation of DNA-templated transcription"/>
    <property type="evidence" value="ECO:0007669"/>
    <property type="project" value="InterPro"/>
</dbReference>
<dbReference type="InterPro" id="IPR005650">
    <property type="entry name" value="BlaI_family"/>
</dbReference>
<organism evidence="5 6">
    <name type="scientific">Asticcacaulis biprosthecium C19</name>
    <dbReference type="NCBI Taxonomy" id="715226"/>
    <lineage>
        <taxon>Bacteria</taxon>
        <taxon>Pseudomonadati</taxon>
        <taxon>Pseudomonadota</taxon>
        <taxon>Alphaproteobacteria</taxon>
        <taxon>Caulobacterales</taxon>
        <taxon>Caulobacteraceae</taxon>
        <taxon>Asticcacaulis</taxon>
    </lineage>
</organism>
<dbReference type="Gene3D" id="1.10.10.10">
    <property type="entry name" value="Winged helix-like DNA-binding domain superfamily/Winged helix DNA-binding domain"/>
    <property type="match status" value="1"/>
</dbReference>
<name>F4QQR1_9CAUL</name>
<dbReference type="GO" id="GO:0003677">
    <property type="term" value="F:DNA binding"/>
    <property type="evidence" value="ECO:0007669"/>
    <property type="project" value="UniProtKB-KW"/>
</dbReference>
<dbReference type="STRING" id="715226.ABI_35720"/>
<comment type="similarity">
    <text evidence="1">Belongs to the BlaI transcriptional regulatory family.</text>
</comment>
<dbReference type="Proteomes" id="UP000006512">
    <property type="component" value="Unassembled WGS sequence"/>
</dbReference>
<dbReference type="AlphaFoldDB" id="F4QQR1"/>
<dbReference type="HOGENOM" id="CLU_2462443_0_0_5"/>
<evidence type="ECO:0000256" key="3">
    <source>
        <dbReference type="ARBA" id="ARBA00023125"/>
    </source>
</evidence>
<evidence type="ECO:0000256" key="4">
    <source>
        <dbReference type="ARBA" id="ARBA00023163"/>
    </source>
</evidence>
<dbReference type="InterPro" id="IPR036390">
    <property type="entry name" value="WH_DNA-bd_sf"/>
</dbReference>
<evidence type="ECO:0000313" key="5">
    <source>
        <dbReference type="EMBL" id="EGF90548.1"/>
    </source>
</evidence>
<protein>
    <submittedName>
        <fullName evidence="5">Penicillinase repressor family protein</fullName>
    </submittedName>
</protein>
<keyword evidence="3" id="KW-0238">DNA-binding</keyword>